<dbReference type="InterPro" id="IPR044730">
    <property type="entry name" value="RNase_H-like_dom_plant"/>
</dbReference>
<dbReference type="InterPro" id="IPR012337">
    <property type="entry name" value="RNaseH-like_sf"/>
</dbReference>
<name>Q1SN20_MEDTR</name>
<dbReference type="GO" id="GO:0003676">
    <property type="term" value="F:nucleic acid binding"/>
    <property type="evidence" value="ECO:0007669"/>
    <property type="project" value="InterPro"/>
</dbReference>
<dbReference type="InterPro" id="IPR036397">
    <property type="entry name" value="RNaseH_sf"/>
</dbReference>
<dbReference type="Pfam" id="PF13966">
    <property type="entry name" value="zf-RVT"/>
    <property type="match status" value="1"/>
</dbReference>
<keyword evidence="3" id="KW-0808">Transferase</keyword>
<sequence length="282" mass="32192">MDNLPVDIVNQILALPTPSDFDGPDTIGWGGTNTLQFTVQSAYNLQQETSFAVGGEWKTLWNWKGPHRIQTFIWLAANGRILTNYRRSKWGVGISPTCPCCAREDETIIHVLRDCVHATQTNFTTTCWYLWNWRNKSIFEIGFQRPSNPTLVIQKFTREIEDNTKLVHKSSHQKETIYIGWMRPPFGWVKLNCDGAWKASGTFAGCGGLLRDSDGRWIKGYFKKIGMCDAFHAEMWGMYLGLDMAWRENTTHLIVDSDSKILSLLFDDISGACMPRNVRLIS</sequence>
<evidence type="ECO:0000259" key="1">
    <source>
        <dbReference type="Pfam" id="PF13456"/>
    </source>
</evidence>
<dbReference type="PANTHER" id="PTHR47723">
    <property type="entry name" value="OS05G0353850 PROTEIN"/>
    <property type="match status" value="1"/>
</dbReference>
<accession>Q1SN20</accession>
<protein>
    <submittedName>
        <fullName evidence="3">Polynucleotidyl transferase, Ribonuclease H fold</fullName>
    </submittedName>
</protein>
<dbReference type="GO" id="GO:0004523">
    <property type="term" value="F:RNA-DNA hybrid ribonuclease activity"/>
    <property type="evidence" value="ECO:0007669"/>
    <property type="project" value="InterPro"/>
</dbReference>
<feature type="domain" description="Reverse transcriptase zinc-binding" evidence="2">
    <location>
        <begin position="37"/>
        <end position="120"/>
    </location>
</feature>
<dbReference type="EMBL" id="AC139526">
    <property type="protein sequence ID" value="ABE80133.2"/>
    <property type="molecule type" value="Genomic_DNA"/>
</dbReference>
<dbReference type="PANTHER" id="PTHR47723:SF13">
    <property type="entry name" value="PUTATIVE-RELATED"/>
    <property type="match status" value="1"/>
</dbReference>
<organism evidence="3">
    <name type="scientific">Medicago truncatula</name>
    <name type="common">Barrel medic</name>
    <name type="synonym">Medicago tribuloides</name>
    <dbReference type="NCBI Taxonomy" id="3880"/>
    <lineage>
        <taxon>Eukaryota</taxon>
        <taxon>Viridiplantae</taxon>
        <taxon>Streptophyta</taxon>
        <taxon>Embryophyta</taxon>
        <taxon>Tracheophyta</taxon>
        <taxon>Spermatophyta</taxon>
        <taxon>Magnoliopsida</taxon>
        <taxon>eudicotyledons</taxon>
        <taxon>Gunneridae</taxon>
        <taxon>Pentapetalae</taxon>
        <taxon>rosids</taxon>
        <taxon>fabids</taxon>
        <taxon>Fabales</taxon>
        <taxon>Fabaceae</taxon>
        <taxon>Papilionoideae</taxon>
        <taxon>50 kb inversion clade</taxon>
        <taxon>NPAAA clade</taxon>
        <taxon>Hologalegina</taxon>
        <taxon>IRL clade</taxon>
        <taxon>Trifolieae</taxon>
        <taxon>Medicago</taxon>
    </lineage>
</organism>
<dbReference type="GO" id="GO:0016740">
    <property type="term" value="F:transferase activity"/>
    <property type="evidence" value="ECO:0007669"/>
    <property type="project" value="UniProtKB-KW"/>
</dbReference>
<dbReference type="CDD" id="cd06222">
    <property type="entry name" value="RNase_H_like"/>
    <property type="match status" value="1"/>
</dbReference>
<reference evidence="3" key="1">
    <citation type="submission" date="2006-03" db="EMBL/GenBank/DDBJ databases">
        <authorList>
            <person name="Shaull S."/>
            <person name="Lin S."/>
            <person name="Dixon R."/>
            <person name="May G."/>
            <person name="Sumner L."/>
            <person name="Gonzales B."/>
            <person name="Cook D."/>
            <person name="Kim D."/>
            <person name="Roe B.A."/>
        </authorList>
    </citation>
    <scope>NUCLEOTIDE SEQUENCE</scope>
</reference>
<reference evidence="3" key="2">
    <citation type="submission" date="2007-04" db="EMBL/GenBank/DDBJ databases">
        <authorList>
            <consortium name="The International Medicago Genome Annotation Group"/>
        </authorList>
    </citation>
    <scope>NUCLEOTIDE SEQUENCE</scope>
</reference>
<feature type="domain" description="RNase H type-1" evidence="1">
    <location>
        <begin position="192"/>
        <end position="262"/>
    </location>
</feature>
<dbReference type="Pfam" id="PF13456">
    <property type="entry name" value="RVT_3"/>
    <property type="match status" value="1"/>
</dbReference>
<gene>
    <name evidence="3" type="ORF">MtrDRAFT_AC139526g39v2</name>
</gene>
<evidence type="ECO:0000313" key="3">
    <source>
        <dbReference type="EMBL" id="ABE80133.2"/>
    </source>
</evidence>
<dbReference type="InterPro" id="IPR053151">
    <property type="entry name" value="RNase_H-like"/>
</dbReference>
<dbReference type="InterPro" id="IPR002156">
    <property type="entry name" value="RNaseH_domain"/>
</dbReference>
<evidence type="ECO:0000259" key="2">
    <source>
        <dbReference type="Pfam" id="PF13966"/>
    </source>
</evidence>
<dbReference type="InterPro" id="IPR026960">
    <property type="entry name" value="RVT-Znf"/>
</dbReference>
<dbReference type="Gene3D" id="3.30.420.10">
    <property type="entry name" value="Ribonuclease H-like superfamily/Ribonuclease H"/>
    <property type="match status" value="1"/>
</dbReference>
<proteinExistence type="predicted"/>
<dbReference type="AlphaFoldDB" id="Q1SN20"/>
<dbReference type="SUPFAM" id="SSF53098">
    <property type="entry name" value="Ribonuclease H-like"/>
    <property type="match status" value="1"/>
</dbReference>